<dbReference type="EMBL" id="WUBL01000040">
    <property type="protein sequence ID" value="KAF2969140.1"/>
    <property type="molecule type" value="Genomic_DNA"/>
</dbReference>
<dbReference type="OrthoDB" id="3559235at2759"/>
<proteinExistence type="predicted"/>
<evidence type="ECO:0000313" key="2">
    <source>
        <dbReference type="Proteomes" id="UP000481858"/>
    </source>
</evidence>
<gene>
    <name evidence="1" type="ORF">GQX73_g4387</name>
</gene>
<dbReference type="Proteomes" id="UP000481858">
    <property type="component" value="Unassembled WGS sequence"/>
</dbReference>
<organism evidence="1 2">
    <name type="scientific">Xylaria multiplex</name>
    <dbReference type="NCBI Taxonomy" id="323545"/>
    <lineage>
        <taxon>Eukaryota</taxon>
        <taxon>Fungi</taxon>
        <taxon>Dikarya</taxon>
        <taxon>Ascomycota</taxon>
        <taxon>Pezizomycotina</taxon>
        <taxon>Sordariomycetes</taxon>
        <taxon>Xylariomycetidae</taxon>
        <taxon>Xylariales</taxon>
        <taxon>Xylariaceae</taxon>
        <taxon>Xylaria</taxon>
    </lineage>
</organism>
<protein>
    <submittedName>
        <fullName evidence="1">Uncharacterized protein</fullName>
    </submittedName>
</protein>
<accession>A0A7C8IR57</accession>
<sequence length="231" mass="25758">MDVIGSLAAVTQLLSQAISLWQQIQTTYESIKTRPKLLLDTNTRLSNLLRTLSIIEREPKLRTEDINTQLNLMRKIALELCQRLQIMAALQRKGTVFQSLRVWSHGSRDEAKLANILQRLAQAETEIAIYINVVNVSLTSSIAEEVVGCTPAPETGDRRPADKTKANKHLLIEENTTSESADQLNGILDTEGWEWPTTATVRNNKALQQSRQKNIIAGTTCGLKLLQLSEA</sequence>
<dbReference type="AlphaFoldDB" id="A0A7C8IR57"/>
<evidence type="ECO:0000313" key="1">
    <source>
        <dbReference type="EMBL" id="KAF2969140.1"/>
    </source>
</evidence>
<reference evidence="1 2" key="1">
    <citation type="submission" date="2019-12" db="EMBL/GenBank/DDBJ databases">
        <title>Draft genome sequence of the ascomycete Xylaria multiplex DSM 110363.</title>
        <authorList>
            <person name="Buettner E."/>
            <person name="Kellner H."/>
        </authorList>
    </citation>
    <scope>NUCLEOTIDE SEQUENCE [LARGE SCALE GENOMIC DNA]</scope>
    <source>
        <strain evidence="1 2">DSM 110363</strain>
    </source>
</reference>
<comment type="caution">
    <text evidence="1">The sequence shown here is derived from an EMBL/GenBank/DDBJ whole genome shotgun (WGS) entry which is preliminary data.</text>
</comment>
<keyword evidence="2" id="KW-1185">Reference proteome</keyword>
<name>A0A7C8IR57_9PEZI</name>
<dbReference type="InParanoid" id="A0A7C8IR57"/>